<dbReference type="InterPro" id="IPR052069">
    <property type="entry name" value="Ca-reg_mRNA-binding_domain"/>
</dbReference>
<dbReference type="GO" id="GO:0005737">
    <property type="term" value="C:cytoplasm"/>
    <property type="evidence" value="ECO:0007669"/>
    <property type="project" value="TreeGrafter"/>
</dbReference>
<evidence type="ECO:0000313" key="5">
    <source>
        <dbReference type="EMBL" id="CAI9740331.1"/>
    </source>
</evidence>
<proteinExistence type="predicted"/>
<name>A0AA36FII8_OCTVU</name>
<gene>
    <name evidence="5" type="ORF">OCTVUL_1B016320</name>
</gene>
<dbReference type="GO" id="GO:0003730">
    <property type="term" value="F:mRNA 3'-UTR binding"/>
    <property type="evidence" value="ECO:0007669"/>
    <property type="project" value="TreeGrafter"/>
</dbReference>
<dbReference type="FunFam" id="2.40.50.140:FF:000086">
    <property type="entry name" value="Cold shock domain-containing protein C2"/>
    <property type="match status" value="1"/>
</dbReference>
<feature type="chain" id="PRO_5041418259" evidence="3">
    <location>
        <begin position="26"/>
        <end position="203"/>
    </location>
</feature>
<reference evidence="5" key="1">
    <citation type="submission" date="2023-08" db="EMBL/GenBank/DDBJ databases">
        <authorList>
            <person name="Alioto T."/>
            <person name="Alioto T."/>
            <person name="Gomez Garrido J."/>
        </authorList>
    </citation>
    <scope>NUCLEOTIDE SEQUENCE</scope>
</reference>
<keyword evidence="6" id="KW-1185">Reference proteome</keyword>
<organism evidence="5 6">
    <name type="scientific">Octopus vulgaris</name>
    <name type="common">Common octopus</name>
    <dbReference type="NCBI Taxonomy" id="6645"/>
    <lineage>
        <taxon>Eukaryota</taxon>
        <taxon>Metazoa</taxon>
        <taxon>Spiralia</taxon>
        <taxon>Lophotrochozoa</taxon>
        <taxon>Mollusca</taxon>
        <taxon>Cephalopoda</taxon>
        <taxon>Coleoidea</taxon>
        <taxon>Octopodiformes</taxon>
        <taxon>Octopoda</taxon>
        <taxon>Incirrata</taxon>
        <taxon>Octopodidae</taxon>
        <taxon>Octopus</taxon>
    </lineage>
</organism>
<dbReference type="PROSITE" id="PS51857">
    <property type="entry name" value="CSD_2"/>
    <property type="match status" value="1"/>
</dbReference>
<evidence type="ECO:0000256" key="3">
    <source>
        <dbReference type="SAM" id="SignalP"/>
    </source>
</evidence>
<feature type="compositionally biased region" description="Basic and acidic residues" evidence="2">
    <location>
        <begin position="190"/>
        <end position="203"/>
    </location>
</feature>
<dbReference type="GO" id="GO:0043488">
    <property type="term" value="P:regulation of mRNA stability"/>
    <property type="evidence" value="ECO:0007669"/>
    <property type="project" value="TreeGrafter"/>
</dbReference>
<accession>A0AA36FII8</accession>
<dbReference type="Pfam" id="PF00313">
    <property type="entry name" value="CSD"/>
    <property type="match status" value="1"/>
</dbReference>
<dbReference type="EMBL" id="OX597837">
    <property type="protein sequence ID" value="CAI9740331.1"/>
    <property type="molecule type" value="Genomic_DNA"/>
</dbReference>
<dbReference type="PANTHER" id="PTHR12962">
    <property type="entry name" value="CALCIUM-REGULATED HEAT STABLE PROTEIN CRHSP-24-RELATED"/>
    <property type="match status" value="1"/>
</dbReference>
<feature type="region of interest" description="Disordered" evidence="2">
    <location>
        <begin position="180"/>
        <end position="203"/>
    </location>
</feature>
<dbReference type="Gene3D" id="2.40.50.140">
    <property type="entry name" value="Nucleic acid-binding proteins"/>
    <property type="match status" value="1"/>
</dbReference>
<protein>
    <submittedName>
        <fullName evidence="5">Calcium-regulated heat stable protein 1</fullName>
    </submittedName>
</protein>
<keyword evidence="1" id="KW-0597">Phosphoprotein</keyword>
<evidence type="ECO:0000256" key="2">
    <source>
        <dbReference type="SAM" id="MobiDB-lite"/>
    </source>
</evidence>
<feature type="signal peptide" evidence="3">
    <location>
        <begin position="1"/>
        <end position="25"/>
    </location>
</feature>
<dbReference type="InterPro" id="IPR011129">
    <property type="entry name" value="CSD"/>
</dbReference>
<evidence type="ECO:0000259" key="4">
    <source>
        <dbReference type="PROSITE" id="PS51857"/>
    </source>
</evidence>
<feature type="domain" description="CSD" evidence="4">
    <location>
        <begin position="95"/>
        <end position="162"/>
    </location>
</feature>
<dbReference type="InterPro" id="IPR002059">
    <property type="entry name" value="CSP_DNA-bd"/>
</dbReference>
<keyword evidence="3" id="KW-0732">Signal</keyword>
<dbReference type="InterPro" id="IPR012340">
    <property type="entry name" value="NA-bd_OB-fold"/>
</dbReference>
<dbReference type="AlphaFoldDB" id="A0AA36FII8"/>
<dbReference type="PANTHER" id="PTHR12962:SF1">
    <property type="entry name" value="COLD SHOCK DOMAIN-CONTAINING PROTEIN CG9705"/>
    <property type="match status" value="1"/>
</dbReference>
<dbReference type="SUPFAM" id="SSF50249">
    <property type="entry name" value="Nucleic acid-binding proteins"/>
    <property type="match status" value="1"/>
</dbReference>
<evidence type="ECO:0000313" key="6">
    <source>
        <dbReference type="Proteomes" id="UP001162480"/>
    </source>
</evidence>
<sequence length="203" mass="22662">MKISPPFFFFLYYHCTNLLWRASLCFLLSSSSLHCISKAQTNMSSVRDIPQTQAVNNAALAGSPASQHRFLIPSPIPTRRSRTYSASERAKCGPTVRGKVKEFCREKGHGFIQPEDPSSVSLFVHISDIEGEYVPKEDDEVTYKAITIPPRHEKHQAVHVQIVHLAPGVSHERWDSPLVTNSNCSPSHGSIKDLHPAQHGHTE</sequence>
<dbReference type="SMART" id="SM00357">
    <property type="entry name" value="CSP"/>
    <property type="match status" value="1"/>
</dbReference>
<evidence type="ECO:0000256" key="1">
    <source>
        <dbReference type="ARBA" id="ARBA00022553"/>
    </source>
</evidence>
<dbReference type="Proteomes" id="UP001162480">
    <property type="component" value="Chromosome 24"/>
</dbReference>